<reference evidence="1 2" key="1">
    <citation type="submission" date="2019-10" db="EMBL/GenBank/DDBJ databases">
        <title>Assembly and Annotation for the nematode Trichostrongylus colubriformis.</title>
        <authorList>
            <person name="Martin J."/>
        </authorList>
    </citation>
    <scope>NUCLEOTIDE SEQUENCE [LARGE SCALE GENOMIC DNA]</scope>
    <source>
        <strain evidence="1">G859</strain>
        <tissue evidence="1">Whole worm</tissue>
    </source>
</reference>
<sequence length="136" mass="15588">MGLSSTFRELFAVPSSLRAFSKHVAFQQCIRNYDNQCAVKILKEGSLKAYLQQLARQFWENVEPEYWSVSDNILKSSEVRGELALWICLLDLLQQKVRFSFLNLLAKQLATSTLPPMKIGVVVLRICYEFLPTSDP</sequence>
<dbReference type="AlphaFoldDB" id="A0AAN8F742"/>
<dbReference type="EMBL" id="WIXE01014371">
    <property type="protein sequence ID" value="KAK5974355.1"/>
    <property type="molecule type" value="Genomic_DNA"/>
</dbReference>
<comment type="caution">
    <text evidence="1">The sequence shown here is derived from an EMBL/GenBank/DDBJ whole genome shotgun (WGS) entry which is preliminary data.</text>
</comment>
<proteinExistence type="predicted"/>
<evidence type="ECO:0000313" key="1">
    <source>
        <dbReference type="EMBL" id="KAK5974355.1"/>
    </source>
</evidence>
<protein>
    <submittedName>
        <fullName evidence="1">Uncharacterized protein</fullName>
    </submittedName>
</protein>
<dbReference type="Proteomes" id="UP001331761">
    <property type="component" value="Unassembled WGS sequence"/>
</dbReference>
<gene>
    <name evidence="1" type="ORF">GCK32_002262</name>
</gene>
<name>A0AAN8F742_TRICO</name>
<evidence type="ECO:0000313" key="2">
    <source>
        <dbReference type="Proteomes" id="UP001331761"/>
    </source>
</evidence>
<organism evidence="1 2">
    <name type="scientific">Trichostrongylus colubriformis</name>
    <name type="common">Black scour worm</name>
    <dbReference type="NCBI Taxonomy" id="6319"/>
    <lineage>
        <taxon>Eukaryota</taxon>
        <taxon>Metazoa</taxon>
        <taxon>Ecdysozoa</taxon>
        <taxon>Nematoda</taxon>
        <taxon>Chromadorea</taxon>
        <taxon>Rhabditida</taxon>
        <taxon>Rhabditina</taxon>
        <taxon>Rhabditomorpha</taxon>
        <taxon>Strongyloidea</taxon>
        <taxon>Trichostrongylidae</taxon>
        <taxon>Trichostrongylus</taxon>
    </lineage>
</organism>
<accession>A0AAN8F742</accession>
<keyword evidence="2" id="KW-1185">Reference proteome</keyword>